<organism evidence="4 5">
    <name type="scientific">Morus notabilis</name>
    <dbReference type="NCBI Taxonomy" id="981085"/>
    <lineage>
        <taxon>Eukaryota</taxon>
        <taxon>Viridiplantae</taxon>
        <taxon>Streptophyta</taxon>
        <taxon>Embryophyta</taxon>
        <taxon>Tracheophyta</taxon>
        <taxon>Spermatophyta</taxon>
        <taxon>Magnoliopsida</taxon>
        <taxon>eudicotyledons</taxon>
        <taxon>Gunneridae</taxon>
        <taxon>Pentapetalae</taxon>
        <taxon>rosids</taxon>
        <taxon>fabids</taxon>
        <taxon>Rosales</taxon>
        <taxon>Moraceae</taxon>
        <taxon>Moreae</taxon>
        <taxon>Morus</taxon>
    </lineage>
</organism>
<dbReference type="PANTHER" id="PTHR47662">
    <property type="entry name" value="RING-TYPE DOMAIN-CONTAINING PROTEIN"/>
    <property type="match status" value="1"/>
</dbReference>
<proteinExistence type="predicted"/>
<evidence type="ECO:0000256" key="2">
    <source>
        <dbReference type="SAM" id="Phobius"/>
    </source>
</evidence>
<dbReference type="PROSITE" id="PS50089">
    <property type="entry name" value="ZF_RING_2"/>
    <property type="match status" value="1"/>
</dbReference>
<keyword evidence="2" id="KW-0472">Membrane</keyword>
<reference evidence="5" key="1">
    <citation type="submission" date="2013-01" db="EMBL/GenBank/DDBJ databases">
        <title>Draft Genome Sequence of a Mulberry Tree, Morus notabilis C.K. Schneid.</title>
        <authorList>
            <person name="He N."/>
            <person name="Zhao S."/>
        </authorList>
    </citation>
    <scope>NUCLEOTIDE SEQUENCE</scope>
</reference>
<keyword evidence="1" id="KW-0862">Zinc</keyword>
<dbReference type="InterPro" id="IPR001841">
    <property type="entry name" value="Znf_RING"/>
</dbReference>
<protein>
    <submittedName>
        <fullName evidence="4">E3 ubiquitin-protein ligase Arkadia</fullName>
    </submittedName>
</protein>
<dbReference type="AlphaFoldDB" id="W9QNY8"/>
<dbReference type="Gene3D" id="3.30.40.10">
    <property type="entry name" value="Zinc/RING finger domain, C3HC4 (zinc finger)"/>
    <property type="match status" value="1"/>
</dbReference>
<keyword evidence="1" id="KW-0863">Zinc-finger</keyword>
<evidence type="ECO:0000313" key="5">
    <source>
        <dbReference type="Proteomes" id="UP000030645"/>
    </source>
</evidence>
<dbReference type="InterPro" id="IPR013083">
    <property type="entry name" value="Znf_RING/FYVE/PHD"/>
</dbReference>
<keyword evidence="2" id="KW-1133">Transmembrane helix</keyword>
<feature type="domain" description="RING-type" evidence="3">
    <location>
        <begin position="94"/>
        <end position="135"/>
    </location>
</feature>
<evidence type="ECO:0000313" key="4">
    <source>
        <dbReference type="EMBL" id="EXB44970.1"/>
    </source>
</evidence>
<dbReference type="EMBL" id="KE343883">
    <property type="protein sequence ID" value="EXB44970.1"/>
    <property type="molecule type" value="Genomic_DNA"/>
</dbReference>
<sequence length="155" mass="18165">MSPSQIFSNIIFARLSHQNFFGFIKLITILLPSTMWTYLTLFITRIKCASDVLLYHQFSFSTRRLHNILETGPEGLIQITRFKHDKEEFRVNVCALCLGEVEEGEEIRELRCSHVFHQLCLERWIRFKHTIMSPLSWLSSSAAKRGRRRGSGFRS</sequence>
<dbReference type="PANTHER" id="PTHR47662:SF2">
    <property type="entry name" value="RING-H2 FINGER PROTEIN ATL57-LIKE"/>
    <property type="match status" value="1"/>
</dbReference>
<dbReference type="Proteomes" id="UP000030645">
    <property type="component" value="Unassembled WGS sequence"/>
</dbReference>
<dbReference type="Pfam" id="PF13639">
    <property type="entry name" value="zf-RING_2"/>
    <property type="match status" value="1"/>
</dbReference>
<evidence type="ECO:0000256" key="1">
    <source>
        <dbReference type="PROSITE-ProRule" id="PRU00175"/>
    </source>
</evidence>
<keyword evidence="1" id="KW-0479">Metal-binding</keyword>
<keyword evidence="2" id="KW-0812">Transmembrane</keyword>
<feature type="transmembrane region" description="Helical" evidence="2">
    <location>
        <begin position="20"/>
        <end position="43"/>
    </location>
</feature>
<name>W9QNY8_9ROSA</name>
<gene>
    <name evidence="4" type="ORF">L484_026559</name>
</gene>
<dbReference type="SUPFAM" id="SSF57850">
    <property type="entry name" value="RING/U-box"/>
    <property type="match status" value="1"/>
</dbReference>
<accession>W9QNY8</accession>
<evidence type="ECO:0000259" key="3">
    <source>
        <dbReference type="PROSITE" id="PS50089"/>
    </source>
</evidence>
<dbReference type="GO" id="GO:0008270">
    <property type="term" value="F:zinc ion binding"/>
    <property type="evidence" value="ECO:0007669"/>
    <property type="project" value="UniProtKB-KW"/>
</dbReference>
<keyword evidence="5" id="KW-1185">Reference proteome</keyword>